<sequence>MQRSQEDLEEQVKVSYGDFCELRSLKHPPQAVKELFLALLLLLGEPVHKATDWRRRLRLLKTSKRDGVLQRMVELNVRHIDLGTALKAKDALKPFTVEIMRNVSAAAASFFLWACAMIEAVELQAADGK</sequence>
<dbReference type="AlphaFoldDB" id="A0AAV3YAJ3"/>
<protein>
    <submittedName>
        <fullName evidence="1">Kyphoscoliosis peptidase</fullName>
    </submittedName>
</protein>
<dbReference type="Gene3D" id="1.20.920.60">
    <property type="match status" value="1"/>
</dbReference>
<reference evidence="1 2" key="1">
    <citation type="journal article" date="2021" name="Elife">
        <title>Chloroplast acquisition without the gene transfer in kleptoplastic sea slugs, Plakobranchus ocellatus.</title>
        <authorList>
            <person name="Maeda T."/>
            <person name="Takahashi S."/>
            <person name="Yoshida T."/>
            <person name="Shimamura S."/>
            <person name="Takaki Y."/>
            <person name="Nagai Y."/>
            <person name="Toyoda A."/>
            <person name="Suzuki Y."/>
            <person name="Arimoto A."/>
            <person name="Ishii H."/>
            <person name="Satoh N."/>
            <person name="Nishiyama T."/>
            <person name="Hasebe M."/>
            <person name="Maruyama T."/>
            <person name="Minagawa J."/>
            <person name="Obokata J."/>
            <person name="Shigenobu S."/>
        </authorList>
    </citation>
    <scope>NUCLEOTIDE SEQUENCE [LARGE SCALE GENOMIC DNA]</scope>
</reference>
<dbReference type="EMBL" id="BLXT01000663">
    <property type="protein sequence ID" value="GFN79482.1"/>
    <property type="molecule type" value="Genomic_DNA"/>
</dbReference>
<organism evidence="1 2">
    <name type="scientific">Plakobranchus ocellatus</name>
    <dbReference type="NCBI Taxonomy" id="259542"/>
    <lineage>
        <taxon>Eukaryota</taxon>
        <taxon>Metazoa</taxon>
        <taxon>Spiralia</taxon>
        <taxon>Lophotrochozoa</taxon>
        <taxon>Mollusca</taxon>
        <taxon>Gastropoda</taxon>
        <taxon>Heterobranchia</taxon>
        <taxon>Euthyneura</taxon>
        <taxon>Panpulmonata</taxon>
        <taxon>Sacoglossa</taxon>
        <taxon>Placobranchoidea</taxon>
        <taxon>Plakobranchidae</taxon>
        <taxon>Plakobranchus</taxon>
    </lineage>
</organism>
<evidence type="ECO:0000313" key="1">
    <source>
        <dbReference type="EMBL" id="GFN79482.1"/>
    </source>
</evidence>
<accession>A0AAV3YAJ3</accession>
<proteinExistence type="predicted"/>
<gene>
    <name evidence="1" type="ORF">PoB_000598800</name>
</gene>
<comment type="caution">
    <text evidence="1">The sequence shown here is derived from an EMBL/GenBank/DDBJ whole genome shotgun (WGS) entry which is preliminary data.</text>
</comment>
<keyword evidence="2" id="KW-1185">Reference proteome</keyword>
<name>A0AAV3YAJ3_9GAST</name>
<dbReference type="Proteomes" id="UP000735302">
    <property type="component" value="Unassembled WGS sequence"/>
</dbReference>
<evidence type="ECO:0000313" key="2">
    <source>
        <dbReference type="Proteomes" id="UP000735302"/>
    </source>
</evidence>